<comment type="function">
    <text evidence="6">Catalyzes the dehydration of methylthioribulose-1-phosphate (MTRu-1-P) into 2,3-diketo-5-methylthiopentyl-1-phosphate (DK-MTP-1-P).</text>
</comment>
<evidence type="ECO:0000256" key="3">
    <source>
        <dbReference type="ARBA" id="ARBA00022833"/>
    </source>
</evidence>
<sequence length="214" mass="24037">MAFAQITLEEKQARLAELKDVKEQLAARGWFPGTSGDLSACVGKYAPDEFYFAITSSAKDKAMHTPEDFLFVDAVGEACETTSLKPSRESLIHAKIYRMTGCSAIFHVHTVFNNLISEFYGDQGFIPVQGNELIKELGIWEENAAIEIPVLPNYVDIPSIAKLVPGAIHSDIPGFVLRNHGIYAWGNSIWEAKRHLEAFEFIFELEYRRLALLR</sequence>
<keyword evidence="7" id="KW-0175">Coiled coil</keyword>
<evidence type="ECO:0000256" key="2">
    <source>
        <dbReference type="ARBA" id="ARBA00022723"/>
    </source>
</evidence>
<evidence type="ECO:0000256" key="4">
    <source>
        <dbReference type="ARBA" id="ARBA00023167"/>
    </source>
</evidence>
<dbReference type="PANTHER" id="PTHR10640">
    <property type="entry name" value="METHYLTHIORIBULOSE-1-PHOSPHATE DEHYDRATASE"/>
    <property type="match status" value="1"/>
</dbReference>
<dbReference type="Gene3D" id="3.40.225.10">
    <property type="entry name" value="Class II aldolase/adducin N-terminal domain"/>
    <property type="match status" value="1"/>
</dbReference>
<dbReference type="InterPro" id="IPR036409">
    <property type="entry name" value="Aldolase_II/adducin_N_sf"/>
</dbReference>
<dbReference type="OrthoDB" id="9805559at2"/>
<keyword evidence="3 6" id="KW-0862">Zinc</keyword>
<dbReference type="UniPathway" id="UPA00904">
    <property type="reaction ID" value="UER00875"/>
</dbReference>
<gene>
    <name evidence="6 9" type="primary">mtnB</name>
    <name evidence="9" type="ORF">EI981_10655</name>
</gene>
<dbReference type="InterPro" id="IPR017714">
    <property type="entry name" value="MethylthioRu-1-P_deHdtase_MtnB"/>
</dbReference>
<dbReference type="EC" id="4.2.1.109" evidence="6"/>
<keyword evidence="4 6" id="KW-0486">Methionine biosynthesis</keyword>
<dbReference type="EMBL" id="CP034346">
    <property type="protein sequence ID" value="AZS18234.1"/>
    <property type="molecule type" value="Genomic_DNA"/>
</dbReference>
<dbReference type="AlphaFoldDB" id="A0A3Q9IG16"/>
<name>A0A3Q9IG16_9BACL</name>
<evidence type="ECO:0000313" key="10">
    <source>
        <dbReference type="Proteomes" id="UP000270678"/>
    </source>
</evidence>
<protein>
    <recommendedName>
        <fullName evidence="6">Methylthioribulose-1-phosphate dehydratase</fullName>
        <shortName evidence="6">MTRu-1-P dehydratase</shortName>
        <ecNumber evidence="6">4.2.1.109</ecNumber>
    </recommendedName>
</protein>
<accession>A0A3Q9IG16</accession>
<feature type="domain" description="Class II aldolase/adducin N-terminal" evidence="8">
    <location>
        <begin position="16"/>
        <end position="207"/>
    </location>
</feature>
<organism evidence="9 10">
    <name type="scientific">Paenibacillus lutimineralis</name>
    <dbReference type="NCBI Taxonomy" id="2707005"/>
    <lineage>
        <taxon>Bacteria</taxon>
        <taxon>Bacillati</taxon>
        <taxon>Bacillota</taxon>
        <taxon>Bacilli</taxon>
        <taxon>Bacillales</taxon>
        <taxon>Paenibacillaceae</taxon>
        <taxon>Paenibacillus</taxon>
    </lineage>
</organism>
<dbReference type="RefSeq" id="WP_127004553.1">
    <property type="nucleotide sequence ID" value="NZ_CP034346.1"/>
</dbReference>
<dbReference type="NCBIfam" id="TIGR03328">
    <property type="entry name" value="salvage_mtnB"/>
    <property type="match status" value="1"/>
</dbReference>
<dbReference type="GO" id="GO:0008270">
    <property type="term" value="F:zinc ion binding"/>
    <property type="evidence" value="ECO:0007669"/>
    <property type="project" value="UniProtKB-UniRule"/>
</dbReference>
<dbReference type="SMART" id="SM01007">
    <property type="entry name" value="Aldolase_II"/>
    <property type="match status" value="1"/>
</dbReference>
<keyword evidence="5 6" id="KW-0456">Lyase</keyword>
<dbReference type="GO" id="GO:0005737">
    <property type="term" value="C:cytoplasm"/>
    <property type="evidence" value="ECO:0007669"/>
    <property type="project" value="UniProtKB-UniRule"/>
</dbReference>
<dbReference type="GO" id="GO:0019509">
    <property type="term" value="P:L-methionine salvage from methylthioadenosine"/>
    <property type="evidence" value="ECO:0007669"/>
    <property type="project" value="UniProtKB-UniRule"/>
</dbReference>
<evidence type="ECO:0000256" key="1">
    <source>
        <dbReference type="ARBA" id="ARBA00022605"/>
    </source>
</evidence>
<evidence type="ECO:0000259" key="8">
    <source>
        <dbReference type="SMART" id="SM01007"/>
    </source>
</evidence>
<comment type="similarity">
    <text evidence="6">Belongs to the aldolase class II family. MtnB subfamily.</text>
</comment>
<keyword evidence="1 6" id="KW-0028">Amino-acid biosynthesis</keyword>
<comment type="catalytic activity">
    <reaction evidence="6">
        <text>5-(methylsulfanyl)-D-ribulose 1-phosphate = 5-methylsulfanyl-2,3-dioxopentyl phosphate + H2O</text>
        <dbReference type="Rhea" id="RHEA:15549"/>
        <dbReference type="ChEBI" id="CHEBI:15377"/>
        <dbReference type="ChEBI" id="CHEBI:58548"/>
        <dbReference type="ChEBI" id="CHEBI:58828"/>
        <dbReference type="EC" id="4.2.1.109"/>
    </reaction>
</comment>
<feature type="binding site" evidence="6">
    <location>
        <position position="109"/>
    </location>
    <ligand>
        <name>Zn(2+)</name>
        <dbReference type="ChEBI" id="CHEBI:29105"/>
    </ligand>
</feature>
<keyword evidence="2 6" id="KW-0479">Metal-binding</keyword>
<evidence type="ECO:0000256" key="6">
    <source>
        <dbReference type="HAMAP-Rule" id="MF_01677"/>
    </source>
</evidence>
<evidence type="ECO:0000256" key="7">
    <source>
        <dbReference type="SAM" id="Coils"/>
    </source>
</evidence>
<dbReference type="InterPro" id="IPR001303">
    <property type="entry name" value="Aldolase_II/adducin_N"/>
</dbReference>
<dbReference type="Proteomes" id="UP000270678">
    <property type="component" value="Chromosome"/>
</dbReference>
<keyword evidence="10" id="KW-1185">Reference proteome</keyword>
<dbReference type="PANTHER" id="PTHR10640:SF7">
    <property type="entry name" value="METHYLTHIORIBULOSE-1-PHOSPHATE DEHYDRATASE"/>
    <property type="match status" value="1"/>
</dbReference>
<comment type="pathway">
    <text evidence="6">Amino-acid biosynthesis; L-methionine biosynthesis via salvage pathway; L-methionine from S-methyl-5-thio-alpha-D-ribose 1-phosphate: step 2/6.</text>
</comment>
<dbReference type="GO" id="GO:0046570">
    <property type="term" value="F:methylthioribulose 1-phosphate dehydratase activity"/>
    <property type="evidence" value="ECO:0007669"/>
    <property type="project" value="UniProtKB-UniRule"/>
</dbReference>
<dbReference type="KEGG" id="plut:EI981_10655"/>
<feature type="coiled-coil region" evidence="7">
    <location>
        <begin position="1"/>
        <end position="28"/>
    </location>
</feature>
<feature type="binding site" evidence="6">
    <location>
        <position position="107"/>
    </location>
    <ligand>
        <name>Zn(2+)</name>
        <dbReference type="ChEBI" id="CHEBI:29105"/>
    </ligand>
</feature>
<dbReference type="Pfam" id="PF00596">
    <property type="entry name" value="Aldolase_II"/>
    <property type="match status" value="1"/>
</dbReference>
<evidence type="ECO:0000313" key="9">
    <source>
        <dbReference type="EMBL" id="AZS18234.1"/>
    </source>
</evidence>
<evidence type="ECO:0000256" key="5">
    <source>
        <dbReference type="ARBA" id="ARBA00023239"/>
    </source>
</evidence>
<comment type="cofactor">
    <cofactor evidence="6">
        <name>Zn(2+)</name>
        <dbReference type="ChEBI" id="CHEBI:29105"/>
    </cofactor>
    <text evidence="6">Binds 1 zinc ion per subunit.</text>
</comment>
<reference evidence="10" key="1">
    <citation type="submission" date="2018-12" db="EMBL/GenBank/DDBJ databases">
        <title>Complete genome sequence of Paenibacillus sp. MBLB1234.</title>
        <authorList>
            <person name="Nam Y.-D."/>
            <person name="Kang J."/>
            <person name="Chung W.-H."/>
            <person name="Park Y.S."/>
        </authorList>
    </citation>
    <scope>NUCLEOTIDE SEQUENCE [LARGE SCALE GENOMIC DNA]</scope>
    <source>
        <strain evidence="10">MBLB1234</strain>
    </source>
</reference>
<dbReference type="HAMAP" id="MF_01677">
    <property type="entry name" value="Salvage_MtnB"/>
    <property type="match status" value="1"/>
</dbReference>
<proteinExistence type="inferred from homology"/>
<dbReference type="SUPFAM" id="SSF53639">
    <property type="entry name" value="AraD/HMP-PK domain-like"/>
    <property type="match status" value="1"/>
</dbReference>